<dbReference type="SMART" id="SM00343">
    <property type="entry name" value="ZnF_C2HC"/>
    <property type="match status" value="1"/>
</dbReference>
<dbReference type="PROSITE" id="PS50158">
    <property type="entry name" value="ZF_CCHC"/>
    <property type="match status" value="1"/>
</dbReference>
<feature type="domain" description="CCHC-type" evidence="3">
    <location>
        <begin position="14"/>
        <end position="27"/>
    </location>
</feature>
<protein>
    <recommendedName>
        <fullName evidence="3">CCHC-type domain-containing protein</fullName>
    </recommendedName>
</protein>
<accession>A0A2I0HEW0</accession>
<organism evidence="4 5">
    <name type="scientific">Punica granatum</name>
    <name type="common">Pomegranate</name>
    <dbReference type="NCBI Taxonomy" id="22663"/>
    <lineage>
        <taxon>Eukaryota</taxon>
        <taxon>Viridiplantae</taxon>
        <taxon>Streptophyta</taxon>
        <taxon>Embryophyta</taxon>
        <taxon>Tracheophyta</taxon>
        <taxon>Spermatophyta</taxon>
        <taxon>Magnoliopsida</taxon>
        <taxon>eudicotyledons</taxon>
        <taxon>Gunneridae</taxon>
        <taxon>Pentapetalae</taxon>
        <taxon>rosids</taxon>
        <taxon>malvids</taxon>
        <taxon>Myrtales</taxon>
        <taxon>Lythraceae</taxon>
        <taxon>Punica</taxon>
    </lineage>
</organism>
<evidence type="ECO:0000256" key="2">
    <source>
        <dbReference type="SAM" id="MobiDB-lite"/>
    </source>
</evidence>
<proteinExistence type="predicted"/>
<feature type="non-terminal residue" evidence="4">
    <location>
        <position position="114"/>
    </location>
</feature>
<dbReference type="SUPFAM" id="SSF57756">
    <property type="entry name" value="Retrovirus zinc finger-like domains"/>
    <property type="match status" value="1"/>
</dbReference>
<dbReference type="Proteomes" id="UP000233551">
    <property type="component" value="Unassembled WGS sequence"/>
</dbReference>
<reference evidence="4 5" key="1">
    <citation type="submission" date="2017-11" db="EMBL/GenBank/DDBJ databases">
        <title>De-novo sequencing of pomegranate (Punica granatum L.) genome.</title>
        <authorList>
            <person name="Akparov Z."/>
            <person name="Amiraslanov A."/>
            <person name="Hajiyeva S."/>
            <person name="Abbasov M."/>
            <person name="Kaur K."/>
            <person name="Hamwieh A."/>
            <person name="Solovyev V."/>
            <person name="Salamov A."/>
            <person name="Braich B."/>
            <person name="Kosarev P."/>
            <person name="Mahmoud A."/>
            <person name="Hajiyev E."/>
            <person name="Babayeva S."/>
            <person name="Izzatullayeva V."/>
            <person name="Mammadov A."/>
            <person name="Mammadov A."/>
            <person name="Sharifova S."/>
            <person name="Ojaghi J."/>
            <person name="Eynullazada K."/>
            <person name="Bayramov B."/>
            <person name="Abdulazimova A."/>
            <person name="Shahmuradov I."/>
        </authorList>
    </citation>
    <scope>NUCLEOTIDE SEQUENCE [LARGE SCALE GENOMIC DNA]</scope>
    <source>
        <strain evidence="5">cv. AG2017</strain>
        <tissue evidence="4">Leaf</tissue>
    </source>
</reference>
<dbReference type="AlphaFoldDB" id="A0A2I0HEW0"/>
<dbReference type="GO" id="GO:0003676">
    <property type="term" value="F:nucleic acid binding"/>
    <property type="evidence" value="ECO:0007669"/>
    <property type="project" value="InterPro"/>
</dbReference>
<dbReference type="GO" id="GO:0008270">
    <property type="term" value="F:zinc ion binding"/>
    <property type="evidence" value="ECO:0007669"/>
    <property type="project" value="UniProtKB-KW"/>
</dbReference>
<gene>
    <name evidence="4" type="ORF">CRG98_049402</name>
</gene>
<name>A0A2I0HEW0_PUNGR</name>
<dbReference type="Pfam" id="PF00098">
    <property type="entry name" value="zf-CCHC"/>
    <property type="match status" value="1"/>
</dbReference>
<keyword evidence="5" id="KW-1185">Reference proteome</keyword>
<evidence type="ECO:0000313" key="5">
    <source>
        <dbReference type="Proteomes" id="UP000233551"/>
    </source>
</evidence>
<keyword evidence="1" id="KW-0862">Zinc</keyword>
<comment type="caution">
    <text evidence="4">The sequence shown here is derived from an EMBL/GenBank/DDBJ whole genome shotgun (WGS) entry which is preliminary data.</text>
</comment>
<dbReference type="InterPro" id="IPR036875">
    <property type="entry name" value="Znf_CCHC_sf"/>
</dbReference>
<feature type="region of interest" description="Disordered" evidence="2">
    <location>
        <begin position="40"/>
        <end position="89"/>
    </location>
</feature>
<sequence length="114" mass="12598">MPTAMEKMNKRPTCTNCGKLGHFKNSCWALIGYPSWHPKSKPIAGRGTGPGQPRQFGGLRGKAQYQRGPDRANAVQTGQGSGSRAERLETLPDEQFQRLLSMLSQDNMDPNRLV</sequence>
<dbReference type="EMBL" id="PGOL01039270">
    <property type="protein sequence ID" value="PKI18324.1"/>
    <property type="molecule type" value="Genomic_DNA"/>
</dbReference>
<evidence type="ECO:0000256" key="1">
    <source>
        <dbReference type="PROSITE-ProRule" id="PRU00047"/>
    </source>
</evidence>
<evidence type="ECO:0000313" key="4">
    <source>
        <dbReference type="EMBL" id="PKI18324.1"/>
    </source>
</evidence>
<evidence type="ECO:0000259" key="3">
    <source>
        <dbReference type="PROSITE" id="PS50158"/>
    </source>
</evidence>
<dbReference type="InterPro" id="IPR001878">
    <property type="entry name" value="Znf_CCHC"/>
</dbReference>
<keyword evidence="1" id="KW-0479">Metal-binding</keyword>
<keyword evidence="1" id="KW-0863">Zinc-finger</keyword>